<dbReference type="InterPro" id="IPR000023">
    <property type="entry name" value="Phosphofructokinase_dom"/>
</dbReference>
<dbReference type="HAMAP" id="MF_01978">
    <property type="entry name" value="Phosphofructokinase_II_B2"/>
    <property type="match status" value="1"/>
</dbReference>
<keyword evidence="9" id="KW-1185">Reference proteome</keyword>
<comment type="caution">
    <text evidence="6">Lacks conserved residue(s) required for the propagation of feature annotation.</text>
</comment>
<accession>A0ABS2EBF0</accession>
<dbReference type="PRINTS" id="PR00476">
    <property type="entry name" value="PHFRCTKINASE"/>
</dbReference>
<comment type="subcellular location">
    <subcellularLocation>
        <location evidence="6">Cytoplasm</location>
    </subcellularLocation>
</comment>
<comment type="cofactor">
    <cofactor evidence="1 6">
        <name>Mg(2+)</name>
        <dbReference type="ChEBI" id="CHEBI:18420"/>
    </cofactor>
</comment>
<feature type="domain" description="Phosphofructokinase" evidence="7">
    <location>
        <begin position="4"/>
        <end position="323"/>
    </location>
</feature>
<dbReference type="PANTHER" id="PTHR45770">
    <property type="entry name" value="ATP-DEPENDENT 6-PHOSPHOFRUCTOKINASE 1"/>
    <property type="match status" value="1"/>
</dbReference>
<feature type="binding site" evidence="6">
    <location>
        <begin position="188"/>
        <end position="190"/>
    </location>
    <ligand>
        <name>substrate</name>
    </ligand>
</feature>
<feature type="active site" description="Proton acceptor" evidence="6">
    <location>
        <position position="143"/>
    </location>
</feature>
<comment type="catalytic activity">
    <reaction evidence="6">
        <text>beta-D-fructose 6-phosphate + diphosphate = beta-D-fructose 1,6-bisphosphate + phosphate + H(+)</text>
        <dbReference type="Rhea" id="RHEA:13613"/>
        <dbReference type="ChEBI" id="CHEBI:15378"/>
        <dbReference type="ChEBI" id="CHEBI:32966"/>
        <dbReference type="ChEBI" id="CHEBI:33019"/>
        <dbReference type="ChEBI" id="CHEBI:43474"/>
        <dbReference type="ChEBI" id="CHEBI:57634"/>
        <dbReference type="EC" id="2.7.1.90"/>
    </reaction>
</comment>
<dbReference type="EMBL" id="JACLYY010000013">
    <property type="protein sequence ID" value="MBM6738895.1"/>
    <property type="molecule type" value="Genomic_DNA"/>
</dbReference>
<dbReference type="EC" id="2.7.1.90" evidence="6"/>
<keyword evidence="3 6" id="KW-0479">Metal-binding</keyword>
<organism evidence="8 9">
    <name type="scientific">Faecalicatena fissicatena</name>
    <dbReference type="NCBI Taxonomy" id="290055"/>
    <lineage>
        <taxon>Bacteria</taxon>
        <taxon>Bacillati</taxon>
        <taxon>Bacillota</taxon>
        <taxon>Clostridia</taxon>
        <taxon>Lachnospirales</taxon>
        <taxon>Lachnospiraceae</taxon>
        <taxon>Faecalicatena</taxon>
    </lineage>
</organism>
<comment type="similarity">
    <text evidence="6">Belongs to the phosphofructokinase type A (PFKA) family. PPi-dependent PFK group II subfamily. Clade 'B2' sub-subfamily.</text>
</comment>
<evidence type="ECO:0000256" key="5">
    <source>
        <dbReference type="ARBA" id="ARBA00022842"/>
    </source>
</evidence>
<feature type="binding site" evidence="6">
    <location>
        <begin position="141"/>
        <end position="143"/>
    </location>
    <ligand>
        <name>substrate</name>
    </ligand>
</feature>
<keyword evidence="6" id="KW-0324">Glycolysis</keyword>
<dbReference type="InterPro" id="IPR011404">
    <property type="entry name" value="PPi-PFK"/>
</dbReference>
<gene>
    <name evidence="6" type="primary">pfp</name>
    <name evidence="8" type="ORF">H7U36_12425</name>
</gene>
<evidence type="ECO:0000256" key="2">
    <source>
        <dbReference type="ARBA" id="ARBA00022679"/>
    </source>
</evidence>
<dbReference type="InterPro" id="IPR050929">
    <property type="entry name" value="PFKA"/>
</dbReference>
<protein>
    <recommendedName>
        <fullName evidence="6">Pyrophosphate--fructose 6-phosphate 1-phosphotransferase</fullName>
        <ecNumber evidence="6">2.7.1.90</ecNumber>
    </recommendedName>
    <alternativeName>
        <fullName evidence="6">6-phosphofructokinase, pyrophosphate dependent</fullName>
    </alternativeName>
    <alternativeName>
        <fullName evidence="6">PPi-dependent phosphofructokinase</fullName>
        <shortName evidence="6">PPi-PFK</shortName>
    </alternativeName>
    <alternativeName>
        <fullName evidence="6">Pyrophosphate-dependent 6-phosphofructose-1-kinase</fullName>
    </alternativeName>
</protein>
<feature type="binding site" evidence="6">
    <location>
        <position position="245"/>
    </location>
    <ligand>
        <name>substrate</name>
    </ligand>
</feature>
<keyword evidence="4 6" id="KW-0418">Kinase</keyword>
<comment type="function">
    <text evidence="6">Catalyzes the phosphorylation of D-fructose 6-phosphate, the first committing step of glycolysis. Uses inorganic phosphate (PPi) as phosphoryl donor instead of ATP like common ATP-dependent phosphofructokinases (ATP-PFKs), which renders the reaction reversible, and can thus function both in glycolysis and gluconeogenesis. Consistently, PPi-PFK can replace the enzymes of both the forward (ATP-PFK) and reverse (fructose-bisphosphatase (FBPase)) reactions.</text>
</comment>
<feature type="binding site" evidence="6">
    <location>
        <position position="12"/>
    </location>
    <ligand>
        <name>diphosphate</name>
        <dbReference type="ChEBI" id="CHEBI:33019"/>
    </ligand>
</feature>
<dbReference type="Gene3D" id="3.40.50.460">
    <property type="entry name" value="Phosphofructokinase domain"/>
    <property type="match status" value="1"/>
</dbReference>
<evidence type="ECO:0000313" key="9">
    <source>
        <dbReference type="Proteomes" id="UP000716906"/>
    </source>
</evidence>
<evidence type="ECO:0000256" key="1">
    <source>
        <dbReference type="ARBA" id="ARBA00001946"/>
    </source>
</evidence>
<evidence type="ECO:0000313" key="8">
    <source>
        <dbReference type="EMBL" id="MBM6738895.1"/>
    </source>
</evidence>
<proteinExistence type="inferred from homology"/>
<comment type="caution">
    <text evidence="8">The sequence shown here is derived from an EMBL/GenBank/DDBJ whole genome shotgun (WGS) entry which is preliminary data.</text>
</comment>
<dbReference type="PIRSF" id="PIRSF036483">
    <property type="entry name" value="PFK_XF0274"/>
    <property type="match status" value="1"/>
</dbReference>
<comment type="activity regulation">
    <text evidence="6">Non-allosteric.</text>
</comment>
<dbReference type="RefSeq" id="WP_191493271.1">
    <property type="nucleotide sequence ID" value="NZ_JACLYY010000013.1"/>
</dbReference>
<dbReference type="Pfam" id="PF00365">
    <property type="entry name" value="PFK"/>
    <property type="match status" value="1"/>
</dbReference>
<sequence>MKKNIIVGQSGGPTAVINGSLYGVVSEGIKMTDHIDTVYGMINGIEGFLQGHYMDLGALDTTNELELVRTTPGAYLGSCRYKLPEDLHDPVYPELFRRFEELNIGYFFYIGGNDSMDTVSKLSRYAGFMNSTIRFIGVPKTIDNDLVETDHTPGYGSAAKYVATTVREIAIDASVYDNKQSVTIVEIMGRHAGWLTAASMLARKFEGDNPVLIYLPEVVFDQDAFIEKVRTSLETTPNLVVCISEGINDGKGTFICEYASEVGTDTFGHKMLTGSGKYLENLVKERLGVKVRSVELNVCQRCSCSHLSRVDLDEAVNAGVYAVQAALAGESGKMITFIRNKSVPYELSYSTADVNIICNKEKCVPLEWITNDGSDISDAFIDYVRPLTQGHVELPTKNGIPLFAYRKA</sequence>
<comment type="pathway">
    <text evidence="6">Carbohydrate degradation; glycolysis; D-glyceraldehyde 3-phosphate and glycerone phosphate from D-glucose: step 3/4.</text>
</comment>
<feature type="binding site" evidence="6">
    <location>
        <position position="113"/>
    </location>
    <ligand>
        <name>Mg(2+)</name>
        <dbReference type="ChEBI" id="CHEBI:18420"/>
        <note>catalytic</note>
    </ligand>
</feature>
<dbReference type="SUPFAM" id="SSF53784">
    <property type="entry name" value="Phosphofructokinase"/>
    <property type="match status" value="1"/>
</dbReference>
<reference evidence="8 9" key="1">
    <citation type="journal article" date="2021" name="Sci. Rep.">
        <title>The distribution of antibiotic resistance genes in chicken gut microbiota commensals.</title>
        <authorList>
            <person name="Juricova H."/>
            <person name="Matiasovicova J."/>
            <person name="Kubasova T."/>
            <person name="Cejkova D."/>
            <person name="Rychlik I."/>
        </authorList>
    </citation>
    <scope>NUCLEOTIDE SEQUENCE [LARGE SCALE GENOMIC DNA]</scope>
    <source>
        <strain evidence="8 9">An773</strain>
    </source>
</reference>
<feature type="site" description="Important for catalytic activity; stabilizes the transition state when the phosphoryl donor is PPi" evidence="6">
    <location>
        <position position="140"/>
    </location>
</feature>
<comment type="subunit">
    <text evidence="6">Homodimer.</text>
</comment>
<dbReference type="NCBIfam" id="NF010675">
    <property type="entry name" value="PRK14072.1"/>
    <property type="match status" value="1"/>
</dbReference>
<feature type="site" description="Important for catalytic activity and substrate specificity; stabilizes the transition state when the phosphoryl donor is PPi; prevents ATP from binding by mimicking the alpha-phosphate group of ATP" evidence="6">
    <location>
        <position position="114"/>
    </location>
</feature>
<dbReference type="Gene3D" id="3.40.50.450">
    <property type="match status" value="1"/>
</dbReference>
<evidence type="ECO:0000256" key="6">
    <source>
        <dbReference type="HAMAP-Rule" id="MF_01978"/>
    </source>
</evidence>
<name>A0ABS2EBF0_9FIRM</name>
<evidence type="ECO:0000256" key="3">
    <source>
        <dbReference type="ARBA" id="ARBA00022723"/>
    </source>
</evidence>
<dbReference type="Proteomes" id="UP000716906">
    <property type="component" value="Unassembled WGS sequence"/>
</dbReference>
<keyword evidence="5 6" id="KW-0460">Magnesium</keyword>
<dbReference type="InterPro" id="IPR022953">
    <property type="entry name" value="ATP_PFK"/>
</dbReference>
<keyword evidence="6" id="KW-0963">Cytoplasm</keyword>
<dbReference type="InterPro" id="IPR035966">
    <property type="entry name" value="PKF_sf"/>
</dbReference>
<keyword evidence="2 6" id="KW-0808">Transferase</keyword>
<evidence type="ECO:0000259" key="7">
    <source>
        <dbReference type="Pfam" id="PF00365"/>
    </source>
</evidence>
<evidence type="ECO:0000256" key="4">
    <source>
        <dbReference type="ARBA" id="ARBA00022777"/>
    </source>
</evidence>